<dbReference type="CDD" id="cd03426">
    <property type="entry name" value="NUDIX_CoAse_Nudt7"/>
    <property type="match status" value="1"/>
</dbReference>
<dbReference type="PANTHER" id="PTHR12992:SF11">
    <property type="entry name" value="MITOCHONDRIAL COENZYME A DIPHOSPHATASE NUDT8"/>
    <property type="match status" value="1"/>
</dbReference>
<keyword evidence="3" id="KW-0479">Metal-binding</keyword>
<evidence type="ECO:0000313" key="9">
    <source>
        <dbReference type="Proteomes" id="UP000235116"/>
    </source>
</evidence>
<feature type="domain" description="Nudix hydrolase" evidence="7">
    <location>
        <begin position="24"/>
        <end position="157"/>
    </location>
</feature>
<keyword evidence="4" id="KW-0378">Hydrolase</keyword>
<gene>
    <name evidence="8" type="ORF">Kalk_05250</name>
</gene>
<dbReference type="InterPro" id="IPR000086">
    <property type="entry name" value="NUDIX_hydrolase_dom"/>
</dbReference>
<dbReference type="InterPro" id="IPR045121">
    <property type="entry name" value="CoAse"/>
</dbReference>
<keyword evidence="5" id="KW-0460">Magnesium</keyword>
<evidence type="ECO:0000256" key="1">
    <source>
        <dbReference type="ARBA" id="ARBA00001936"/>
    </source>
</evidence>
<evidence type="ECO:0000313" key="8">
    <source>
        <dbReference type="EMBL" id="AUM11866.1"/>
    </source>
</evidence>
<evidence type="ECO:0000256" key="6">
    <source>
        <dbReference type="ARBA" id="ARBA00023211"/>
    </source>
</evidence>
<evidence type="ECO:0000259" key="7">
    <source>
        <dbReference type="PROSITE" id="PS51462"/>
    </source>
</evidence>
<dbReference type="InterPro" id="IPR015797">
    <property type="entry name" value="NUDIX_hydrolase-like_dom_sf"/>
</dbReference>
<organism evidence="8 9">
    <name type="scientific">Ketobacter alkanivorans</name>
    <dbReference type="NCBI Taxonomy" id="1917421"/>
    <lineage>
        <taxon>Bacteria</taxon>
        <taxon>Pseudomonadati</taxon>
        <taxon>Pseudomonadota</taxon>
        <taxon>Gammaproteobacteria</taxon>
        <taxon>Pseudomonadales</taxon>
        <taxon>Ketobacteraceae</taxon>
        <taxon>Ketobacter</taxon>
    </lineage>
</organism>
<proteinExistence type="predicted"/>
<evidence type="ECO:0000256" key="3">
    <source>
        <dbReference type="ARBA" id="ARBA00022723"/>
    </source>
</evidence>
<dbReference type="Gene3D" id="3.90.79.10">
    <property type="entry name" value="Nucleoside Triphosphate Pyrophosphohydrolase"/>
    <property type="match status" value="1"/>
</dbReference>
<dbReference type="GO" id="GO:0046872">
    <property type="term" value="F:metal ion binding"/>
    <property type="evidence" value="ECO:0007669"/>
    <property type="project" value="UniProtKB-KW"/>
</dbReference>
<protein>
    <submittedName>
        <fullName evidence="8">CoA pyrophosphatase</fullName>
    </submittedName>
</protein>
<dbReference type="AlphaFoldDB" id="A0A2K9LHM0"/>
<dbReference type="SUPFAM" id="SSF55811">
    <property type="entry name" value="Nudix"/>
    <property type="match status" value="1"/>
</dbReference>
<dbReference type="KEGG" id="kak:Kalk_05250"/>
<dbReference type="RefSeq" id="WP_101893204.1">
    <property type="nucleotide sequence ID" value="NZ_CP022684.1"/>
</dbReference>
<dbReference type="EMBL" id="CP022684">
    <property type="protein sequence ID" value="AUM11866.1"/>
    <property type="molecule type" value="Genomic_DNA"/>
</dbReference>
<keyword evidence="6" id="KW-0464">Manganese</keyword>
<dbReference type="NCBIfam" id="NF007980">
    <property type="entry name" value="PRK10707.1"/>
    <property type="match status" value="1"/>
</dbReference>
<comment type="cofactor">
    <cofactor evidence="2">
        <name>Mg(2+)</name>
        <dbReference type="ChEBI" id="CHEBI:18420"/>
    </cofactor>
</comment>
<dbReference type="PANTHER" id="PTHR12992">
    <property type="entry name" value="NUDIX HYDROLASE"/>
    <property type="match status" value="1"/>
</dbReference>
<keyword evidence="9" id="KW-1185">Reference proteome</keyword>
<dbReference type="Pfam" id="PF00293">
    <property type="entry name" value="NUDIX"/>
    <property type="match status" value="1"/>
</dbReference>
<evidence type="ECO:0000256" key="4">
    <source>
        <dbReference type="ARBA" id="ARBA00022801"/>
    </source>
</evidence>
<accession>A0A2K9LHM0</accession>
<dbReference type="Proteomes" id="UP000235116">
    <property type="component" value="Chromosome"/>
</dbReference>
<evidence type="ECO:0000256" key="2">
    <source>
        <dbReference type="ARBA" id="ARBA00001946"/>
    </source>
</evidence>
<comment type="cofactor">
    <cofactor evidence="1">
        <name>Mn(2+)</name>
        <dbReference type="ChEBI" id="CHEBI:29035"/>
    </cofactor>
</comment>
<dbReference type="PROSITE" id="PS51462">
    <property type="entry name" value="NUDIX"/>
    <property type="match status" value="1"/>
</dbReference>
<dbReference type="GO" id="GO:0010945">
    <property type="term" value="F:coenzyme A diphosphatase activity"/>
    <property type="evidence" value="ECO:0007669"/>
    <property type="project" value="InterPro"/>
</dbReference>
<evidence type="ECO:0000256" key="5">
    <source>
        <dbReference type="ARBA" id="ARBA00022842"/>
    </source>
</evidence>
<dbReference type="OrthoDB" id="9802805at2"/>
<reference evidence="9" key="1">
    <citation type="submission" date="2017-08" db="EMBL/GenBank/DDBJ databases">
        <title>Direct submision.</title>
        <authorList>
            <person name="Kim S.-J."/>
            <person name="Rhee S.-K."/>
        </authorList>
    </citation>
    <scope>NUCLEOTIDE SEQUENCE [LARGE SCALE GENOMIC DNA]</scope>
    <source>
        <strain evidence="9">GI5</strain>
    </source>
</reference>
<sequence length="217" mass="24292">MADWLDQIRSNAPQHHPGAAVLDAAEAAVLIAITDHSHEPEVVLTRRADHLSSHAGEVAFPGGKRDPEDTSIFQTALRESHEEILLPPDQVEMIGAMPVSVSKMGLKVLPVIGIIPHQLELVASEDEIDSIFRVPLRYFLDTPPPDFTEKEYKGVRYRIPCYHYEGYVIWGLTAYFITDCFNRIFDTGFELVMPRPLPESGTARANRGEHEHNKGKA</sequence>
<name>A0A2K9LHM0_9GAMM</name>